<comment type="caution">
    <text evidence="3">The sequence shown here is derived from an EMBL/GenBank/DDBJ whole genome shotgun (WGS) entry which is preliminary data.</text>
</comment>
<dbReference type="InterPro" id="IPR036497">
    <property type="entry name" value="GLTP_sf"/>
</dbReference>
<dbReference type="PANTHER" id="PTHR10219">
    <property type="entry name" value="GLYCOLIPID TRANSFER PROTEIN-RELATED"/>
    <property type="match status" value="1"/>
</dbReference>
<name>A0AA38I995_9CUCU</name>
<protein>
    <recommendedName>
        <fullName evidence="2">Glycolipid transfer protein domain-containing protein</fullName>
    </recommendedName>
</protein>
<comment type="similarity">
    <text evidence="1">Belongs to the GLTP family.</text>
</comment>
<dbReference type="EMBL" id="JALNTZ010000004">
    <property type="protein sequence ID" value="KAJ3653353.1"/>
    <property type="molecule type" value="Genomic_DNA"/>
</dbReference>
<evidence type="ECO:0000256" key="1">
    <source>
        <dbReference type="ARBA" id="ARBA00007148"/>
    </source>
</evidence>
<dbReference type="GO" id="GO:0016020">
    <property type="term" value="C:membrane"/>
    <property type="evidence" value="ECO:0007669"/>
    <property type="project" value="TreeGrafter"/>
</dbReference>
<dbReference type="Gene3D" id="1.10.3520.10">
    <property type="entry name" value="Glycolipid transfer protein"/>
    <property type="match status" value="1"/>
</dbReference>
<sequence>MAVENSDKFDLNAVEKSFNLAILEEDDVHLEHYLKSYEELNKFFNLMGTVFGFVSKDLKSKMDTLSEFLANEKTSDNFQSVKKMMEYERDNQLLHKKGYTSGSRTLLRLHRGLDFIRLFLKKVGDLKDEDNTGTVCREAYDSTLAKFHPFVIRKGAQIAMYTLPTREQLLRKVCGNEEDVKVALEMLPKTLEATDAVYVRIEALYTLYDLHSLP</sequence>
<dbReference type="FunFam" id="1.10.3520.10:FF:000002">
    <property type="entry name" value="Ceramide-1-phosphate transfer protein"/>
    <property type="match status" value="1"/>
</dbReference>
<dbReference type="GO" id="GO:0032691">
    <property type="term" value="P:negative regulation of interleukin-1 beta production"/>
    <property type="evidence" value="ECO:0007669"/>
    <property type="project" value="UniProtKB-ARBA"/>
</dbReference>
<dbReference type="Pfam" id="PF08718">
    <property type="entry name" value="GLTP"/>
    <property type="match status" value="1"/>
</dbReference>
<gene>
    <name evidence="3" type="ORF">Zmor_012609</name>
</gene>
<dbReference type="AlphaFoldDB" id="A0AA38I995"/>
<feature type="domain" description="Glycolipid transfer protein" evidence="2">
    <location>
        <begin position="28"/>
        <end position="174"/>
    </location>
</feature>
<dbReference type="InterPro" id="IPR014830">
    <property type="entry name" value="Glycolipid_transfer_prot_dom"/>
</dbReference>
<accession>A0AA38I995</accession>
<dbReference type="GO" id="GO:1902387">
    <property type="term" value="F:ceramide 1-phosphate binding"/>
    <property type="evidence" value="ECO:0007669"/>
    <property type="project" value="TreeGrafter"/>
</dbReference>
<proteinExistence type="inferred from homology"/>
<dbReference type="GO" id="GO:1902388">
    <property type="term" value="F:ceramide 1-phosphate transfer activity"/>
    <property type="evidence" value="ECO:0007669"/>
    <property type="project" value="TreeGrafter"/>
</dbReference>
<keyword evidence="4" id="KW-1185">Reference proteome</keyword>
<evidence type="ECO:0000313" key="3">
    <source>
        <dbReference type="EMBL" id="KAJ3653353.1"/>
    </source>
</evidence>
<evidence type="ECO:0000313" key="4">
    <source>
        <dbReference type="Proteomes" id="UP001168821"/>
    </source>
</evidence>
<dbReference type="Proteomes" id="UP001168821">
    <property type="component" value="Unassembled WGS sequence"/>
</dbReference>
<evidence type="ECO:0000259" key="2">
    <source>
        <dbReference type="Pfam" id="PF08718"/>
    </source>
</evidence>
<organism evidence="3 4">
    <name type="scientific">Zophobas morio</name>
    <dbReference type="NCBI Taxonomy" id="2755281"/>
    <lineage>
        <taxon>Eukaryota</taxon>
        <taxon>Metazoa</taxon>
        <taxon>Ecdysozoa</taxon>
        <taxon>Arthropoda</taxon>
        <taxon>Hexapoda</taxon>
        <taxon>Insecta</taxon>
        <taxon>Pterygota</taxon>
        <taxon>Neoptera</taxon>
        <taxon>Endopterygota</taxon>
        <taxon>Coleoptera</taxon>
        <taxon>Polyphaga</taxon>
        <taxon>Cucujiformia</taxon>
        <taxon>Tenebrionidae</taxon>
        <taxon>Zophobas</taxon>
    </lineage>
</organism>
<dbReference type="GO" id="GO:0005829">
    <property type="term" value="C:cytosol"/>
    <property type="evidence" value="ECO:0007669"/>
    <property type="project" value="TreeGrafter"/>
</dbReference>
<dbReference type="PANTHER" id="PTHR10219:SF43">
    <property type="entry name" value="GLYCOLIPID TRANSFER PROTEIN DOMAIN-CONTAINING PROTEIN"/>
    <property type="match status" value="1"/>
</dbReference>
<dbReference type="SUPFAM" id="SSF110004">
    <property type="entry name" value="Glycolipid transfer protein, GLTP"/>
    <property type="match status" value="1"/>
</dbReference>
<reference evidence="3" key="1">
    <citation type="journal article" date="2023" name="G3 (Bethesda)">
        <title>Whole genome assemblies of Zophobas morio and Tenebrio molitor.</title>
        <authorList>
            <person name="Kaur S."/>
            <person name="Stinson S.A."/>
            <person name="diCenzo G.C."/>
        </authorList>
    </citation>
    <scope>NUCLEOTIDE SEQUENCE</scope>
    <source>
        <strain evidence="3">QUZm001</strain>
    </source>
</reference>